<feature type="compositionally biased region" description="Gly residues" evidence="12">
    <location>
        <begin position="973"/>
        <end position="988"/>
    </location>
</feature>
<evidence type="ECO:0000256" key="2">
    <source>
        <dbReference type="ARBA" id="ARBA00004370"/>
    </source>
</evidence>
<feature type="transmembrane region" description="Helical" evidence="13">
    <location>
        <begin position="49"/>
        <end position="71"/>
    </location>
</feature>
<evidence type="ECO:0000259" key="14">
    <source>
        <dbReference type="PROSITE" id="PS50885"/>
    </source>
</evidence>
<feature type="compositionally biased region" description="Basic and acidic residues" evidence="12">
    <location>
        <begin position="1"/>
        <end position="25"/>
    </location>
</feature>
<feature type="compositionally biased region" description="Low complexity" evidence="12">
    <location>
        <begin position="1383"/>
        <end position="1393"/>
    </location>
</feature>
<sequence>MTTSERGPERAPERTPVRYGEDRGVRPGGSDHGADWTERLALRNWSLPVKLTAVLLVPTIFVLTLGVLRIVEQTEEAASYDGVQQAVSLEDRTSRLLGELASERSAAAVFVAANRAGGSAPVDQRVEVTNRAVTELRQADGGADSLDEQTRLAFDQANAELTQLDRIRDDVLNARVDAAGAIARYTESIDALEVFDRSLSREAADPSVAGLSAGLYSLAVVREEDAYVQAVVAAGIAAGRIDAPSIDQARNATLRRSIAVDDFRSAIGTDNAGLADAVVGPDVDQRDLLAQVVLGRGAAGLPLQVSGPDWERASAAVEDRDAATAAQLRTQLQERAGALQASARSGAGIASVILLLALMAGAAVVFFVTRSLLRPLRLLRRTALDVAERRLPQAVRSLREGETPDTTIVPTPINTREEIGQVARAFDQVHEQAVRLAAEQAGLRSAFNSIFVNLSRRSQALVERQLRLIEQLENSEEDPEALSNLFQLDHLATRMRRNSENLLVLSGTDLSRRGSRPVPLADVLRAAASEVEQYQRIDLAPPPQAQLLGRTASDVVHLVAELLENATTFSAPDTRVQIRATQNGDGSVLVEILDSGVGMSEEDLHEANVRLDSPPTVDVSASRRMGLFVVGRLATRHHIVVELRNRDEGGVAAGARIPASAVLAGSADGPAGPASPAALGAGTRESGPRGNGAGHGVPEQARNGAPHGAANGAAALPQRSRRTAGAPGAFFDPERGGDGEGRPAGPSLPRRGTPTGAPGTNGHSGPGEPGERPGAAGPGGAIRRGPGGPGLRRPEGPTGPGGPERPGPAGESPAAGSAELAEPAEAPESAVEQSAAEPAAAGPAPVEEREAASPDVAEAPEAAEPAEPADEQEQEHGRHGLIGGGVAAGAAALIGAAAARRRSRRPEDGPEDGAEREPADAAGTEGDAEPDEAAPREQRDEAPPARHGFAPGGPQGRPQGPVPGGPPLPGRPGQPGGSGGPGGPGGPSGPERPGGHGGPVWGPPPGARPGGPPPGWRGPGPAGPAGPPPGGPEGRPQQPAAGPPMWNGAPVVPPPVPDAPDEAEQVEEIVDQTPEAVTPDVAETPESGGTPDAAPSDGDAAPLPTRRGTLPLRPRVLRPQARPASGVPAADEEPAATPEAPAAEEAPADAEAPAAEETPAAEVAPVEPPEQDDAAAHETGDEAPEGRGLRPGRRLSPGAAPFSPGTAPRLRPRRTGPGASAPETPEEQPAEVAGVAGTAQPDAPETPGAPDVAPDPAASAGPGLPQRQRSQGPPGGLPTRQGPPAFGAPAAPPGETGERLFDPVPPGPGPGTNGNGNGNGHGPGGLPGRAMPERLPSRPGAPRRERTPIYDEVASAWFREAPPAAGPDEAEWASTSGDEGWRAAAATADALDAGVSPGGTTEAGLPKRRPRAQLVPGAARSGSAGAPGGPGEGVPAGGPRRSAEAIRGRLASYQQGVSDGRSTRRPRPGETMGEPPHGDRPGEEEDQ</sequence>
<dbReference type="EMBL" id="BAABHO010000042">
    <property type="protein sequence ID" value="GAA4802168.1"/>
    <property type="molecule type" value="Genomic_DNA"/>
</dbReference>
<evidence type="ECO:0000256" key="1">
    <source>
        <dbReference type="ARBA" id="ARBA00000085"/>
    </source>
</evidence>
<dbReference type="InterPro" id="IPR003594">
    <property type="entry name" value="HATPase_dom"/>
</dbReference>
<keyword evidence="4" id="KW-0597">Phosphoprotein</keyword>
<feature type="domain" description="HAMP" evidence="14">
    <location>
        <begin position="370"/>
        <end position="438"/>
    </location>
</feature>
<feature type="compositionally biased region" description="Basic and acidic residues" evidence="12">
    <location>
        <begin position="933"/>
        <end position="944"/>
    </location>
</feature>
<dbReference type="Proteomes" id="UP001500928">
    <property type="component" value="Unassembled WGS sequence"/>
</dbReference>
<feature type="compositionally biased region" description="Pro residues" evidence="12">
    <location>
        <begin position="960"/>
        <end position="972"/>
    </location>
</feature>
<evidence type="ECO:0000256" key="5">
    <source>
        <dbReference type="ARBA" id="ARBA00022679"/>
    </source>
</evidence>
<evidence type="ECO:0000256" key="7">
    <source>
        <dbReference type="ARBA" id="ARBA00022741"/>
    </source>
</evidence>
<dbReference type="RefSeq" id="WP_345420384.1">
    <property type="nucleotide sequence ID" value="NZ_BAABHO010000042.1"/>
</dbReference>
<dbReference type="InterPro" id="IPR003660">
    <property type="entry name" value="HAMP_dom"/>
</dbReference>
<name>A0ABP9C2S0_9PSEU</name>
<dbReference type="PANTHER" id="PTHR44936:SF9">
    <property type="entry name" value="SENSOR PROTEIN CREC"/>
    <property type="match status" value="1"/>
</dbReference>
<feature type="compositionally biased region" description="Low complexity" evidence="12">
    <location>
        <begin position="1135"/>
        <end position="1165"/>
    </location>
</feature>
<keyword evidence="8" id="KW-0418">Kinase</keyword>
<feature type="compositionally biased region" description="Basic and acidic residues" evidence="12">
    <location>
        <begin position="1331"/>
        <end position="1349"/>
    </location>
</feature>
<feature type="compositionally biased region" description="Low complexity" evidence="12">
    <location>
        <begin position="1415"/>
        <end position="1424"/>
    </location>
</feature>
<feature type="compositionally biased region" description="Gly residues" evidence="12">
    <location>
        <begin position="776"/>
        <end position="790"/>
    </location>
</feature>
<evidence type="ECO:0000313" key="15">
    <source>
        <dbReference type="EMBL" id="GAA4802168.1"/>
    </source>
</evidence>
<feature type="compositionally biased region" description="Basic and acidic residues" evidence="12">
    <location>
        <begin position="905"/>
        <end position="919"/>
    </location>
</feature>
<keyword evidence="11" id="KW-0902">Two-component regulatory system</keyword>
<dbReference type="Gene3D" id="6.10.340.10">
    <property type="match status" value="1"/>
</dbReference>
<dbReference type="SUPFAM" id="SSF55874">
    <property type="entry name" value="ATPase domain of HSP90 chaperone/DNA topoisomerase II/histidine kinase"/>
    <property type="match status" value="1"/>
</dbReference>
<feature type="region of interest" description="Disordered" evidence="12">
    <location>
        <begin position="665"/>
        <end position="1487"/>
    </location>
</feature>
<evidence type="ECO:0000256" key="8">
    <source>
        <dbReference type="ARBA" id="ARBA00022777"/>
    </source>
</evidence>
<comment type="subcellular location">
    <subcellularLocation>
        <location evidence="2">Membrane</location>
    </subcellularLocation>
</comment>
<comment type="caution">
    <text evidence="15">The sequence shown here is derived from an EMBL/GenBank/DDBJ whole genome shotgun (WGS) entry which is preliminary data.</text>
</comment>
<evidence type="ECO:0000256" key="9">
    <source>
        <dbReference type="ARBA" id="ARBA00022840"/>
    </source>
</evidence>
<feature type="compositionally biased region" description="Low complexity" evidence="12">
    <location>
        <begin position="888"/>
        <end position="898"/>
    </location>
</feature>
<keyword evidence="7" id="KW-0547">Nucleotide-binding</keyword>
<dbReference type="PANTHER" id="PTHR44936">
    <property type="entry name" value="SENSOR PROTEIN CREC"/>
    <property type="match status" value="1"/>
</dbReference>
<evidence type="ECO:0000256" key="10">
    <source>
        <dbReference type="ARBA" id="ARBA00022989"/>
    </source>
</evidence>
<organism evidence="15 16">
    <name type="scientific">Actinomycetospora chlora</name>
    <dbReference type="NCBI Taxonomy" id="663608"/>
    <lineage>
        <taxon>Bacteria</taxon>
        <taxon>Bacillati</taxon>
        <taxon>Actinomycetota</taxon>
        <taxon>Actinomycetes</taxon>
        <taxon>Pseudonocardiales</taxon>
        <taxon>Pseudonocardiaceae</taxon>
        <taxon>Actinomycetospora</taxon>
    </lineage>
</organism>
<dbReference type="SMART" id="SM00304">
    <property type="entry name" value="HAMP"/>
    <property type="match status" value="1"/>
</dbReference>
<evidence type="ECO:0000256" key="11">
    <source>
        <dbReference type="ARBA" id="ARBA00023012"/>
    </source>
</evidence>
<feature type="compositionally biased region" description="Basic and acidic residues" evidence="12">
    <location>
        <begin position="732"/>
        <end position="741"/>
    </location>
</feature>
<dbReference type="InterPro" id="IPR013587">
    <property type="entry name" value="Nitrate/nitrite_sensing"/>
</dbReference>
<feature type="compositionally biased region" description="Gly residues" evidence="12">
    <location>
        <begin position="1310"/>
        <end position="1327"/>
    </location>
</feature>
<keyword evidence="5" id="KW-0808">Transferase</keyword>
<dbReference type="PROSITE" id="PS50885">
    <property type="entry name" value="HAMP"/>
    <property type="match status" value="1"/>
</dbReference>
<proteinExistence type="predicted"/>
<reference evidence="16" key="1">
    <citation type="journal article" date="2019" name="Int. J. Syst. Evol. Microbiol.">
        <title>The Global Catalogue of Microorganisms (GCM) 10K type strain sequencing project: providing services to taxonomists for standard genome sequencing and annotation.</title>
        <authorList>
            <consortium name="The Broad Institute Genomics Platform"/>
            <consortium name="The Broad Institute Genome Sequencing Center for Infectious Disease"/>
            <person name="Wu L."/>
            <person name="Ma J."/>
        </authorList>
    </citation>
    <scope>NUCLEOTIDE SEQUENCE [LARGE SCALE GENOMIC DNA]</scope>
    <source>
        <strain evidence="16">JCM 17979</strain>
    </source>
</reference>
<feature type="region of interest" description="Disordered" evidence="12">
    <location>
        <begin position="1"/>
        <end position="32"/>
    </location>
</feature>
<feature type="compositionally biased region" description="Acidic residues" evidence="12">
    <location>
        <begin position="1059"/>
        <end position="1070"/>
    </location>
</feature>
<keyword evidence="6 13" id="KW-0812">Transmembrane</keyword>
<feature type="compositionally biased region" description="Low complexity" evidence="12">
    <location>
        <begin position="701"/>
        <end position="715"/>
    </location>
</feature>
<feature type="compositionally biased region" description="Low complexity" evidence="12">
    <location>
        <begin position="853"/>
        <end position="866"/>
    </location>
</feature>
<evidence type="ECO:0000256" key="13">
    <source>
        <dbReference type="SAM" id="Phobius"/>
    </source>
</evidence>
<feature type="compositionally biased region" description="Low complexity" evidence="12">
    <location>
        <begin position="1034"/>
        <end position="1044"/>
    </location>
</feature>
<feature type="compositionally biased region" description="Basic and acidic residues" evidence="12">
    <location>
        <begin position="1174"/>
        <end position="1188"/>
    </location>
</feature>
<evidence type="ECO:0000256" key="6">
    <source>
        <dbReference type="ARBA" id="ARBA00022692"/>
    </source>
</evidence>
<comment type="catalytic activity">
    <reaction evidence="1">
        <text>ATP + protein L-histidine = ADP + protein N-phospho-L-histidine.</text>
        <dbReference type="EC" id="2.7.13.3"/>
    </reaction>
</comment>
<feature type="compositionally biased region" description="Pro residues" evidence="12">
    <location>
        <begin position="1001"/>
        <end position="1031"/>
    </location>
</feature>
<feature type="compositionally biased region" description="Low complexity" evidence="12">
    <location>
        <begin position="665"/>
        <end position="682"/>
    </location>
</feature>
<feature type="compositionally biased region" description="Low complexity" evidence="12">
    <location>
        <begin position="1088"/>
        <end position="1124"/>
    </location>
</feature>
<evidence type="ECO:0000256" key="12">
    <source>
        <dbReference type="SAM" id="MobiDB-lite"/>
    </source>
</evidence>
<feature type="compositionally biased region" description="Low complexity" evidence="12">
    <location>
        <begin position="807"/>
        <end position="845"/>
    </location>
</feature>
<evidence type="ECO:0000256" key="3">
    <source>
        <dbReference type="ARBA" id="ARBA00012438"/>
    </source>
</evidence>
<feature type="compositionally biased region" description="Low complexity" evidence="12">
    <location>
        <begin position="1248"/>
        <end position="1263"/>
    </location>
</feature>
<protein>
    <recommendedName>
        <fullName evidence="3">histidine kinase</fullName>
        <ecNumber evidence="3">2.7.13.3</ecNumber>
    </recommendedName>
</protein>
<evidence type="ECO:0000256" key="4">
    <source>
        <dbReference type="ARBA" id="ARBA00022553"/>
    </source>
</evidence>
<feature type="compositionally biased region" description="Gly residues" evidence="12">
    <location>
        <begin position="1425"/>
        <end position="1436"/>
    </location>
</feature>
<keyword evidence="10 13" id="KW-1133">Transmembrane helix</keyword>
<feature type="transmembrane region" description="Helical" evidence="13">
    <location>
        <begin position="349"/>
        <end position="373"/>
    </location>
</feature>
<keyword evidence="16" id="KW-1185">Reference proteome</keyword>
<dbReference type="Gene3D" id="3.30.565.10">
    <property type="entry name" value="Histidine kinase-like ATPase, C-terminal domain"/>
    <property type="match status" value="1"/>
</dbReference>
<accession>A0ABP9C2S0</accession>
<gene>
    <name evidence="15" type="ORF">GCM10023200_44120</name>
</gene>
<dbReference type="Pfam" id="PF08376">
    <property type="entry name" value="NIT"/>
    <property type="match status" value="1"/>
</dbReference>
<keyword evidence="9" id="KW-0067">ATP-binding</keyword>
<dbReference type="EC" id="2.7.13.3" evidence="3"/>
<dbReference type="Pfam" id="PF02518">
    <property type="entry name" value="HATPase_c"/>
    <property type="match status" value="1"/>
</dbReference>
<dbReference type="InterPro" id="IPR036890">
    <property type="entry name" value="HATPase_C_sf"/>
</dbReference>
<keyword evidence="13" id="KW-0472">Membrane</keyword>
<evidence type="ECO:0000313" key="16">
    <source>
        <dbReference type="Proteomes" id="UP001500928"/>
    </source>
</evidence>
<dbReference type="InterPro" id="IPR050980">
    <property type="entry name" value="2C_sensor_his_kinase"/>
</dbReference>